<keyword evidence="2" id="KW-1185">Reference proteome</keyword>
<evidence type="ECO:0000313" key="2">
    <source>
        <dbReference type="Proteomes" id="UP000024635"/>
    </source>
</evidence>
<organism evidence="1 2">
    <name type="scientific">Ancylostoma ceylanicum</name>
    <dbReference type="NCBI Taxonomy" id="53326"/>
    <lineage>
        <taxon>Eukaryota</taxon>
        <taxon>Metazoa</taxon>
        <taxon>Ecdysozoa</taxon>
        <taxon>Nematoda</taxon>
        <taxon>Chromadorea</taxon>
        <taxon>Rhabditida</taxon>
        <taxon>Rhabditina</taxon>
        <taxon>Rhabditomorpha</taxon>
        <taxon>Strongyloidea</taxon>
        <taxon>Ancylostomatidae</taxon>
        <taxon>Ancylostomatinae</taxon>
        <taxon>Ancylostoma</taxon>
    </lineage>
</organism>
<dbReference type="AlphaFoldDB" id="A0A016WR20"/>
<comment type="caution">
    <text evidence="1">The sequence shown here is derived from an EMBL/GenBank/DDBJ whole genome shotgun (WGS) entry which is preliminary data.</text>
</comment>
<protein>
    <submittedName>
        <fullName evidence="1">Uncharacterized protein</fullName>
    </submittedName>
</protein>
<sequence length="95" mass="10852">MMRMYIRLNVLAHLTSPNQSEHSLSMSEHVRKIGSTQGNCSCVVGCFVLVLAKESLLKKDDSDYTLKEFKHVFFFPLPSSLGDSEVEYCTLRHRL</sequence>
<accession>A0A016WR20</accession>
<name>A0A016WR20_9BILA</name>
<reference evidence="2" key="1">
    <citation type="journal article" date="2015" name="Nat. Genet.">
        <title>The genome and transcriptome of the zoonotic hookworm Ancylostoma ceylanicum identify infection-specific gene families.</title>
        <authorList>
            <person name="Schwarz E.M."/>
            <person name="Hu Y."/>
            <person name="Antoshechkin I."/>
            <person name="Miller M.M."/>
            <person name="Sternberg P.W."/>
            <person name="Aroian R.V."/>
        </authorList>
    </citation>
    <scope>NUCLEOTIDE SEQUENCE</scope>
    <source>
        <strain evidence="2">HY135</strain>
    </source>
</reference>
<gene>
    <name evidence="1" type="primary">Acey_s0558.g3410</name>
    <name evidence="1" type="ORF">Y032_0558g3410</name>
</gene>
<proteinExistence type="predicted"/>
<evidence type="ECO:0000313" key="1">
    <source>
        <dbReference type="EMBL" id="EYC41727.1"/>
    </source>
</evidence>
<dbReference type="Proteomes" id="UP000024635">
    <property type="component" value="Unassembled WGS sequence"/>
</dbReference>
<dbReference type="EMBL" id="JARK01000158">
    <property type="protein sequence ID" value="EYC41727.1"/>
    <property type="molecule type" value="Genomic_DNA"/>
</dbReference>